<evidence type="ECO:0000313" key="1">
    <source>
        <dbReference type="EMBL" id="SVD94395.1"/>
    </source>
</evidence>
<organism evidence="1">
    <name type="scientific">marine metagenome</name>
    <dbReference type="NCBI Taxonomy" id="408172"/>
    <lineage>
        <taxon>unclassified sequences</taxon>
        <taxon>metagenomes</taxon>
        <taxon>ecological metagenomes</taxon>
    </lineage>
</organism>
<name>A0A382ZH42_9ZZZZ</name>
<dbReference type="Gene3D" id="1.50.10.20">
    <property type="match status" value="1"/>
</dbReference>
<protein>
    <recommendedName>
        <fullName evidence="2">Squalene cyclase C-terminal domain-containing protein</fullName>
    </recommendedName>
</protein>
<sequence length="181" mass="19946">MRTKSFPLLLLTGVCTFSFVGYPKNFAEGAPVDAANLSLRNEVKRSVERGVKWLAAKQEKEGRWGDEEYPALTALAVRAILGEPASGDRYQAQLDKGFAFILSNARSDGGLYGRGLASYNTSICMMALLQAKEPKYEPIIRKARNFLVNQQSDFDKRGEADNVFDGGIGYGARWAHSDLSN</sequence>
<dbReference type="SUPFAM" id="SSF81853">
    <property type="entry name" value="Family 10 polysaccharide lyase"/>
    <property type="match status" value="1"/>
</dbReference>
<evidence type="ECO:0008006" key="2">
    <source>
        <dbReference type="Google" id="ProtNLM"/>
    </source>
</evidence>
<accession>A0A382ZH42</accession>
<dbReference type="AlphaFoldDB" id="A0A382ZH42"/>
<feature type="non-terminal residue" evidence="1">
    <location>
        <position position="181"/>
    </location>
</feature>
<proteinExistence type="predicted"/>
<gene>
    <name evidence="1" type="ORF">METZ01_LOCUS447249</name>
</gene>
<dbReference type="EMBL" id="UINC01183576">
    <property type="protein sequence ID" value="SVD94395.1"/>
    <property type="molecule type" value="Genomic_DNA"/>
</dbReference>
<reference evidence="1" key="1">
    <citation type="submission" date="2018-05" db="EMBL/GenBank/DDBJ databases">
        <authorList>
            <person name="Lanie J.A."/>
            <person name="Ng W.-L."/>
            <person name="Kazmierczak K.M."/>
            <person name="Andrzejewski T.M."/>
            <person name="Davidsen T.M."/>
            <person name="Wayne K.J."/>
            <person name="Tettelin H."/>
            <person name="Glass J.I."/>
            <person name="Rusch D."/>
            <person name="Podicherti R."/>
            <person name="Tsui H.-C.T."/>
            <person name="Winkler M.E."/>
        </authorList>
    </citation>
    <scope>NUCLEOTIDE SEQUENCE</scope>
</reference>